<comment type="caution">
    <text evidence="1">The sequence shown here is derived from an EMBL/GenBank/DDBJ whole genome shotgun (WGS) entry which is preliminary data.</text>
</comment>
<proteinExistence type="predicted"/>
<gene>
    <name evidence="1" type="ORF">MBOU_47070</name>
</gene>
<keyword evidence="2" id="KW-1185">Reference proteome</keyword>
<protein>
    <submittedName>
        <fullName evidence="1">Uncharacterized protein</fullName>
    </submittedName>
</protein>
<name>A0A7I9YVI9_MYCBU</name>
<dbReference type="EMBL" id="BLKZ01000001">
    <property type="protein sequence ID" value="GFG92665.1"/>
    <property type="molecule type" value="Genomic_DNA"/>
</dbReference>
<sequence length="82" mass="9444">MTTEHRSVEFLPDYCPRCNPLGHYADSRDRVASLTEPTSVTWRGGKYVVCRYRCDGCGHQWRRADLWDAQSAGFDPKHRKAA</sequence>
<dbReference type="Proteomes" id="UP000465360">
    <property type="component" value="Unassembled WGS sequence"/>
</dbReference>
<accession>A0A7I9YVI9</accession>
<reference evidence="1 2" key="1">
    <citation type="journal article" date="2019" name="Emerg. Microbes Infect.">
        <title>Comprehensive subspecies identification of 175 nontuberculous mycobacteria species based on 7547 genomic profiles.</title>
        <authorList>
            <person name="Matsumoto Y."/>
            <person name="Kinjo T."/>
            <person name="Motooka D."/>
            <person name="Nabeya D."/>
            <person name="Jung N."/>
            <person name="Uechi K."/>
            <person name="Horii T."/>
            <person name="Iida T."/>
            <person name="Fujita J."/>
            <person name="Nakamura S."/>
        </authorList>
    </citation>
    <scope>NUCLEOTIDE SEQUENCE [LARGE SCALE GENOMIC DNA]</scope>
    <source>
        <strain evidence="1 2">JCM 30725</strain>
    </source>
</reference>
<organism evidence="1 2">
    <name type="scientific">Mycobacterium bourgelatii</name>
    <dbReference type="NCBI Taxonomy" id="1273442"/>
    <lineage>
        <taxon>Bacteria</taxon>
        <taxon>Bacillati</taxon>
        <taxon>Actinomycetota</taxon>
        <taxon>Actinomycetes</taxon>
        <taxon>Mycobacteriales</taxon>
        <taxon>Mycobacteriaceae</taxon>
        <taxon>Mycobacterium</taxon>
    </lineage>
</organism>
<evidence type="ECO:0000313" key="2">
    <source>
        <dbReference type="Proteomes" id="UP000465360"/>
    </source>
</evidence>
<dbReference type="AlphaFoldDB" id="A0A7I9YVI9"/>
<evidence type="ECO:0000313" key="1">
    <source>
        <dbReference type="EMBL" id="GFG92665.1"/>
    </source>
</evidence>
<dbReference type="RefSeq" id="WP_163717279.1">
    <property type="nucleotide sequence ID" value="NZ_BLKZ01000001.1"/>
</dbReference>